<evidence type="ECO:0000256" key="2">
    <source>
        <dbReference type="SAM" id="Phobius"/>
    </source>
</evidence>
<keyword evidence="2" id="KW-0812">Transmembrane</keyword>
<gene>
    <name evidence="4" type="ORF">Poly30_05780</name>
</gene>
<keyword evidence="2" id="KW-0472">Membrane</keyword>
<protein>
    <recommendedName>
        <fullName evidence="3">Putative zinc-finger domain-containing protein</fullName>
    </recommendedName>
</protein>
<proteinExistence type="predicted"/>
<name>A0A518ELW8_9BACT</name>
<evidence type="ECO:0000313" key="4">
    <source>
        <dbReference type="EMBL" id="QDV05083.1"/>
    </source>
</evidence>
<dbReference type="EMBL" id="CP036434">
    <property type="protein sequence ID" value="QDV05083.1"/>
    <property type="molecule type" value="Genomic_DNA"/>
</dbReference>
<evidence type="ECO:0000256" key="1">
    <source>
        <dbReference type="SAM" id="MobiDB-lite"/>
    </source>
</evidence>
<keyword evidence="2" id="KW-1133">Transmembrane helix</keyword>
<dbReference type="RefSeq" id="WP_145194506.1">
    <property type="nucleotide sequence ID" value="NZ_CP036434.1"/>
</dbReference>
<sequence>MKHDDHPLDPNSGGPDATMRCERVLELVPTFVDGEASESLSSAVRKHLIECADCRVVVQEEKSLRQWFEPIAGEAGRAEVVVPEGFAARVTAVAFAGSVGDHAVPMPLHTTGSRGDSQVRRGPRLLRSVEGREVSASSTSGERNSLGFLMGLTAVAAVLMVSFTLMLAQDRHLDVGDAPLSADVSPLDESLRELEALNEAEAKALESGSAEAANPAEAAPLDGALTDMEGDSQGSGAGER</sequence>
<organism evidence="4 5">
    <name type="scientific">Saltatorellus ferox</name>
    <dbReference type="NCBI Taxonomy" id="2528018"/>
    <lineage>
        <taxon>Bacteria</taxon>
        <taxon>Pseudomonadati</taxon>
        <taxon>Planctomycetota</taxon>
        <taxon>Planctomycetia</taxon>
        <taxon>Planctomycetia incertae sedis</taxon>
        <taxon>Saltatorellus</taxon>
    </lineage>
</organism>
<keyword evidence="5" id="KW-1185">Reference proteome</keyword>
<accession>A0A518ELW8</accession>
<evidence type="ECO:0000313" key="5">
    <source>
        <dbReference type="Proteomes" id="UP000320390"/>
    </source>
</evidence>
<reference evidence="4 5" key="1">
    <citation type="submission" date="2019-02" db="EMBL/GenBank/DDBJ databases">
        <title>Deep-cultivation of Planctomycetes and their phenomic and genomic characterization uncovers novel biology.</title>
        <authorList>
            <person name="Wiegand S."/>
            <person name="Jogler M."/>
            <person name="Boedeker C."/>
            <person name="Pinto D."/>
            <person name="Vollmers J."/>
            <person name="Rivas-Marin E."/>
            <person name="Kohn T."/>
            <person name="Peeters S.H."/>
            <person name="Heuer A."/>
            <person name="Rast P."/>
            <person name="Oberbeckmann S."/>
            <person name="Bunk B."/>
            <person name="Jeske O."/>
            <person name="Meyerdierks A."/>
            <person name="Storesund J.E."/>
            <person name="Kallscheuer N."/>
            <person name="Luecker S."/>
            <person name="Lage O.M."/>
            <person name="Pohl T."/>
            <person name="Merkel B.J."/>
            <person name="Hornburger P."/>
            <person name="Mueller R.-W."/>
            <person name="Bruemmer F."/>
            <person name="Labrenz M."/>
            <person name="Spormann A.M."/>
            <person name="Op den Camp H."/>
            <person name="Overmann J."/>
            <person name="Amann R."/>
            <person name="Jetten M.S.M."/>
            <person name="Mascher T."/>
            <person name="Medema M.H."/>
            <person name="Devos D.P."/>
            <person name="Kaster A.-K."/>
            <person name="Ovreas L."/>
            <person name="Rohde M."/>
            <person name="Galperin M.Y."/>
            <person name="Jogler C."/>
        </authorList>
    </citation>
    <scope>NUCLEOTIDE SEQUENCE [LARGE SCALE GENOMIC DNA]</scope>
    <source>
        <strain evidence="4 5">Poly30</strain>
    </source>
</reference>
<dbReference type="AlphaFoldDB" id="A0A518ELW8"/>
<feature type="region of interest" description="Disordered" evidence="1">
    <location>
        <begin position="202"/>
        <end position="240"/>
    </location>
</feature>
<dbReference type="InterPro" id="IPR027383">
    <property type="entry name" value="Znf_put"/>
</dbReference>
<evidence type="ECO:0000259" key="3">
    <source>
        <dbReference type="Pfam" id="PF13490"/>
    </source>
</evidence>
<feature type="transmembrane region" description="Helical" evidence="2">
    <location>
        <begin position="146"/>
        <end position="168"/>
    </location>
</feature>
<feature type="domain" description="Putative zinc-finger" evidence="3">
    <location>
        <begin position="21"/>
        <end position="55"/>
    </location>
</feature>
<dbReference type="Pfam" id="PF13490">
    <property type="entry name" value="zf-HC2"/>
    <property type="match status" value="1"/>
</dbReference>
<dbReference type="OrthoDB" id="292623at2"/>
<dbReference type="Proteomes" id="UP000320390">
    <property type="component" value="Chromosome"/>
</dbReference>
<feature type="compositionally biased region" description="Low complexity" evidence="1">
    <location>
        <begin position="210"/>
        <end position="220"/>
    </location>
</feature>